<feature type="domain" description="Endonuclease/exonuclease/phosphatase" evidence="14">
    <location>
        <begin position="212"/>
        <end position="446"/>
    </location>
</feature>
<feature type="compositionally biased region" description="Low complexity" evidence="13">
    <location>
        <begin position="163"/>
        <end position="172"/>
    </location>
</feature>
<reference evidence="15" key="2">
    <citation type="submission" date="2025-08" db="UniProtKB">
        <authorList>
            <consortium name="Ensembl"/>
        </authorList>
    </citation>
    <scope>IDENTIFICATION</scope>
</reference>
<dbReference type="Pfam" id="PF03372">
    <property type="entry name" value="Exo_endo_phos"/>
    <property type="match status" value="1"/>
</dbReference>
<organism evidence="15 16">
    <name type="scientific">Taeniopygia guttata</name>
    <name type="common">Zebra finch</name>
    <name type="synonym">Poephila guttata</name>
    <dbReference type="NCBI Taxonomy" id="59729"/>
    <lineage>
        <taxon>Eukaryota</taxon>
        <taxon>Metazoa</taxon>
        <taxon>Chordata</taxon>
        <taxon>Craniata</taxon>
        <taxon>Vertebrata</taxon>
        <taxon>Euteleostomi</taxon>
        <taxon>Archelosauria</taxon>
        <taxon>Archosauria</taxon>
        <taxon>Dinosauria</taxon>
        <taxon>Saurischia</taxon>
        <taxon>Theropoda</taxon>
        <taxon>Coelurosauria</taxon>
        <taxon>Aves</taxon>
        <taxon>Neognathae</taxon>
        <taxon>Neoaves</taxon>
        <taxon>Telluraves</taxon>
        <taxon>Australaves</taxon>
        <taxon>Passeriformes</taxon>
        <taxon>Passeroidea</taxon>
        <taxon>Estrildidae</taxon>
        <taxon>Estrildinae</taxon>
        <taxon>Taeniopygia</taxon>
    </lineage>
</organism>
<accession>A0A674HP14</accession>
<evidence type="ECO:0000313" key="16">
    <source>
        <dbReference type="Proteomes" id="UP000007754"/>
    </source>
</evidence>
<dbReference type="PANTHER" id="PTHR15822">
    <property type="entry name" value="TRAF AND TNF RECEPTOR-ASSOCIATED PROTEIN"/>
    <property type="match status" value="1"/>
</dbReference>
<evidence type="ECO:0000256" key="13">
    <source>
        <dbReference type="SAM" id="MobiDB-lite"/>
    </source>
</evidence>
<evidence type="ECO:0000256" key="8">
    <source>
        <dbReference type="ARBA" id="ARBA00022801"/>
    </source>
</evidence>
<dbReference type="InterPro" id="IPR051547">
    <property type="entry name" value="TDP2-like"/>
</dbReference>
<reference evidence="15 16" key="1">
    <citation type="journal article" date="2010" name="Nature">
        <title>The genome of a songbird.</title>
        <authorList>
            <person name="Warren W.C."/>
            <person name="Clayton D.F."/>
            <person name="Ellegren H."/>
            <person name="Arnold A.P."/>
            <person name="Hillier L.W."/>
            <person name="Kunstner A."/>
            <person name="Searle S."/>
            <person name="White S."/>
            <person name="Vilella A.J."/>
            <person name="Fairley S."/>
            <person name="Heger A."/>
            <person name="Kong L."/>
            <person name="Ponting C.P."/>
            <person name="Jarvis E.D."/>
            <person name="Mello C.V."/>
            <person name="Minx P."/>
            <person name="Lovell P."/>
            <person name="Velho T.A."/>
            <person name="Ferris M."/>
            <person name="Balakrishnan C.N."/>
            <person name="Sinha S."/>
            <person name="Blatti C."/>
            <person name="London S.E."/>
            <person name="Li Y."/>
            <person name="Lin Y.C."/>
            <person name="George J."/>
            <person name="Sweedler J."/>
            <person name="Southey B."/>
            <person name="Gunaratne P."/>
            <person name="Watson M."/>
            <person name="Nam K."/>
            <person name="Backstrom N."/>
            <person name="Smeds L."/>
            <person name="Nabholz B."/>
            <person name="Itoh Y."/>
            <person name="Whitney O."/>
            <person name="Pfenning A.R."/>
            <person name="Howard J."/>
            <person name="Volker M."/>
            <person name="Skinner B.M."/>
            <person name="Griffin D.K."/>
            <person name="Ye L."/>
            <person name="McLaren W.M."/>
            <person name="Flicek P."/>
            <person name="Quesada V."/>
            <person name="Velasco G."/>
            <person name="Lopez-Otin C."/>
            <person name="Puente X.S."/>
            <person name="Olender T."/>
            <person name="Lancet D."/>
            <person name="Smit A.F."/>
            <person name="Hubley R."/>
            <person name="Konkel M.K."/>
            <person name="Walker J.A."/>
            <person name="Batzer M.A."/>
            <person name="Gu W."/>
            <person name="Pollock D.D."/>
            <person name="Chen L."/>
            <person name="Cheng Z."/>
            <person name="Eichler E.E."/>
            <person name="Stapley J."/>
            <person name="Slate J."/>
            <person name="Ekblom R."/>
            <person name="Birkhead T."/>
            <person name="Burke T."/>
            <person name="Burt D."/>
            <person name="Scharff C."/>
            <person name="Adam I."/>
            <person name="Richard H."/>
            <person name="Sultan M."/>
            <person name="Soldatov A."/>
            <person name="Lehrach H."/>
            <person name="Edwards S.V."/>
            <person name="Yang S.P."/>
            <person name="Li X."/>
            <person name="Graves T."/>
            <person name="Fulton L."/>
            <person name="Nelson J."/>
            <person name="Chinwalla A."/>
            <person name="Hou S."/>
            <person name="Mardis E.R."/>
            <person name="Wilson R.K."/>
        </authorList>
    </citation>
    <scope>NUCLEOTIDE SEQUENCE [LARGE SCALE GENOMIC DNA]</scope>
</reference>
<dbReference type="FunFam" id="3.60.10.10:FF:000024">
    <property type="entry name" value="Tyrosyl-DNA phosphodiesterase 2"/>
    <property type="match status" value="1"/>
</dbReference>
<sequence>MRGNTGEPAPPGSCRARSPRPDPRSRLSPLRREGTEGRTNQLSRGAALPQPALRDPYLAEHAVEALRLHHVLHGLLQALRREPHAAAPPTSARPPAPRNGNPGGRRLSRLPPRPWSSGPRQRPARRPRSTSGSSRRRRKRMRRRYTPPSGGRCCAPSSPPSPAATRPWRAASWPPATGTWSIDLTADATASTAGVNSEDTPQKEDDSNFSLITWNIDGLDLGNVKDRARGICTYLALYSPDVVFLQEVIPPHLPLLQMKAGNYTIIPGNIDEYFTAVMLKKSRVKLLKHDIIPFPTTAMKRNLLVVHVSISGIELCLMTSHLESTKNHSKERIKQLQIVFNEMQKESESTTVIFGGDTNLRDSEVTKLGNLPDNIKDAWEFLGKPQHCRYTWDTQSNTNLNAAYKCKMRFDRIYFRPAVEGGHFIPRSMDLIGLEKLECGRFPSDHWGILCNFDVIL</sequence>
<keyword evidence="10" id="KW-0234">DNA repair</keyword>
<dbReference type="AlphaFoldDB" id="A0A674HP14"/>
<comment type="subcellular location">
    <subcellularLocation>
        <location evidence="3">Nucleus</location>
        <location evidence="3">PML body</location>
    </subcellularLocation>
</comment>
<evidence type="ECO:0000256" key="10">
    <source>
        <dbReference type="ARBA" id="ARBA00023204"/>
    </source>
</evidence>
<dbReference type="GO" id="GO:0000287">
    <property type="term" value="F:magnesium ion binding"/>
    <property type="evidence" value="ECO:0007669"/>
    <property type="project" value="Ensembl"/>
</dbReference>
<evidence type="ECO:0000313" key="15">
    <source>
        <dbReference type="Ensembl" id="ENSTGUP00000036362.1"/>
    </source>
</evidence>
<evidence type="ECO:0000256" key="7">
    <source>
        <dbReference type="ARBA" id="ARBA00022763"/>
    </source>
</evidence>
<evidence type="ECO:0000259" key="14">
    <source>
        <dbReference type="Pfam" id="PF03372"/>
    </source>
</evidence>
<evidence type="ECO:0000256" key="1">
    <source>
        <dbReference type="ARBA" id="ARBA00001936"/>
    </source>
</evidence>
<dbReference type="GO" id="GO:0003697">
    <property type="term" value="F:single-stranded DNA binding"/>
    <property type="evidence" value="ECO:0007669"/>
    <property type="project" value="Ensembl"/>
</dbReference>
<comment type="cofactor">
    <cofactor evidence="2">
        <name>Mg(2+)</name>
        <dbReference type="ChEBI" id="CHEBI:18420"/>
    </cofactor>
</comment>
<evidence type="ECO:0000256" key="9">
    <source>
        <dbReference type="ARBA" id="ARBA00022842"/>
    </source>
</evidence>
<dbReference type="CDD" id="cd09080">
    <property type="entry name" value="TDP2"/>
    <property type="match status" value="1"/>
</dbReference>
<dbReference type="GeneTree" id="ENSGT00390000014242"/>
<feature type="region of interest" description="Disordered" evidence="13">
    <location>
        <begin position="1"/>
        <end position="50"/>
    </location>
</feature>
<evidence type="ECO:0000256" key="12">
    <source>
        <dbReference type="ARBA" id="ARBA00031304"/>
    </source>
</evidence>
<feature type="compositionally biased region" description="Basic and acidic residues" evidence="13">
    <location>
        <begin position="19"/>
        <end position="36"/>
    </location>
</feature>
<dbReference type="GO" id="GO:0048666">
    <property type="term" value="P:neuron development"/>
    <property type="evidence" value="ECO:0007669"/>
    <property type="project" value="Ensembl"/>
</dbReference>
<evidence type="ECO:0000256" key="4">
    <source>
        <dbReference type="ARBA" id="ARBA00017870"/>
    </source>
</evidence>
<proteinExistence type="predicted"/>
<keyword evidence="11" id="KW-0539">Nucleus</keyword>
<dbReference type="GO" id="GO:0030145">
    <property type="term" value="F:manganese ion binding"/>
    <property type="evidence" value="ECO:0007669"/>
    <property type="project" value="Ensembl"/>
</dbReference>
<keyword evidence="5" id="KW-0540">Nuclease</keyword>
<dbReference type="Gene3D" id="3.60.10.10">
    <property type="entry name" value="Endonuclease/exonuclease/phosphatase"/>
    <property type="match status" value="1"/>
</dbReference>
<keyword evidence="7" id="KW-0227">DNA damage</keyword>
<keyword evidence="8" id="KW-0378">Hydrolase</keyword>
<dbReference type="PANTHER" id="PTHR15822:SF4">
    <property type="entry name" value="TYROSYL-DNA PHOSPHODIESTERASE 2"/>
    <property type="match status" value="1"/>
</dbReference>
<dbReference type="GO" id="GO:0016235">
    <property type="term" value="C:aggresome"/>
    <property type="evidence" value="ECO:0007669"/>
    <property type="project" value="Ensembl"/>
</dbReference>
<dbReference type="GO" id="GO:0016605">
    <property type="term" value="C:PML body"/>
    <property type="evidence" value="ECO:0007669"/>
    <property type="project" value="UniProtKB-SubCell"/>
</dbReference>
<evidence type="ECO:0000256" key="6">
    <source>
        <dbReference type="ARBA" id="ARBA00022723"/>
    </source>
</evidence>
<dbReference type="InterPro" id="IPR005135">
    <property type="entry name" value="Endo/exonuclease/phosphatase"/>
</dbReference>
<feature type="compositionally biased region" description="Basic residues" evidence="13">
    <location>
        <begin position="122"/>
        <end position="145"/>
    </location>
</feature>
<evidence type="ECO:0000256" key="3">
    <source>
        <dbReference type="ARBA" id="ARBA00004322"/>
    </source>
</evidence>
<feature type="compositionally biased region" description="Low complexity" evidence="13">
    <location>
        <begin position="146"/>
        <end position="156"/>
    </location>
</feature>
<evidence type="ECO:0000256" key="2">
    <source>
        <dbReference type="ARBA" id="ARBA00001946"/>
    </source>
</evidence>
<dbReference type="GO" id="GO:0036317">
    <property type="term" value="F:tyrosyl-RNA phosphodiesterase activity"/>
    <property type="evidence" value="ECO:0007669"/>
    <property type="project" value="Ensembl"/>
</dbReference>
<evidence type="ECO:0000256" key="11">
    <source>
        <dbReference type="ARBA" id="ARBA00023242"/>
    </source>
</evidence>
<dbReference type="Proteomes" id="UP000007754">
    <property type="component" value="Chromosome 2"/>
</dbReference>
<comment type="cofactor">
    <cofactor evidence="1">
        <name>Mn(2+)</name>
        <dbReference type="ChEBI" id="CHEBI:29035"/>
    </cofactor>
</comment>
<dbReference type="InParanoid" id="A0A674HP14"/>
<protein>
    <recommendedName>
        <fullName evidence="4">Tyrosyl-DNA phosphodiesterase 2</fullName>
    </recommendedName>
    <alternativeName>
        <fullName evidence="12">5'-tyrosyl-DNA phosphodiesterase</fullName>
    </alternativeName>
</protein>
<gene>
    <name evidence="15" type="primary">TDP2</name>
</gene>
<dbReference type="Ensembl" id="ENSTGUT00000033071.1">
    <property type="protein sequence ID" value="ENSTGUP00000036362.1"/>
    <property type="gene ID" value="ENSTGUG00000009035.2"/>
</dbReference>
<dbReference type="GO" id="GO:0006302">
    <property type="term" value="P:double-strand break repair"/>
    <property type="evidence" value="ECO:0007669"/>
    <property type="project" value="Ensembl"/>
</dbReference>
<name>A0A674HP14_TAEGU</name>
<reference evidence="15" key="3">
    <citation type="submission" date="2025-09" db="UniProtKB">
        <authorList>
            <consortium name="Ensembl"/>
        </authorList>
    </citation>
    <scope>IDENTIFICATION</scope>
</reference>
<dbReference type="GO" id="GO:0005737">
    <property type="term" value="C:cytoplasm"/>
    <property type="evidence" value="ECO:0007669"/>
    <property type="project" value="Ensembl"/>
</dbReference>
<dbReference type="FunCoup" id="A0A674HP14">
    <property type="interactions" value="325"/>
</dbReference>
<keyword evidence="16" id="KW-1185">Reference proteome</keyword>
<feature type="region of interest" description="Disordered" evidence="13">
    <location>
        <begin position="83"/>
        <end position="172"/>
    </location>
</feature>
<dbReference type="SUPFAM" id="SSF56219">
    <property type="entry name" value="DNase I-like"/>
    <property type="match status" value="1"/>
</dbReference>
<keyword evidence="6" id="KW-0479">Metal-binding</keyword>
<dbReference type="GO" id="GO:0004518">
    <property type="term" value="F:nuclease activity"/>
    <property type="evidence" value="ECO:0007669"/>
    <property type="project" value="UniProtKB-KW"/>
</dbReference>
<keyword evidence="9" id="KW-0460">Magnesium</keyword>
<dbReference type="GO" id="GO:0070260">
    <property type="term" value="F:5'-tyrosyl-DNA phosphodiesterase activity"/>
    <property type="evidence" value="ECO:0007669"/>
    <property type="project" value="Ensembl"/>
</dbReference>
<evidence type="ECO:0000256" key="5">
    <source>
        <dbReference type="ARBA" id="ARBA00022722"/>
    </source>
</evidence>
<dbReference type="InterPro" id="IPR036691">
    <property type="entry name" value="Endo/exonu/phosph_ase_sf"/>
</dbReference>